<dbReference type="eggNOG" id="COG1247">
    <property type="taxonomic scope" value="Bacteria"/>
</dbReference>
<organism evidence="4 5">
    <name type="scientific">Nocardiopsis dassonvillei (strain ATCC 23218 / DSM 43111 / CIP 107115 / JCM 7437 / KCTC 9190 / NBRC 14626 / NCTC 10488 / NRRL B-5397 / IMRU 509)</name>
    <name type="common">Actinomadura dassonvillei</name>
    <dbReference type="NCBI Taxonomy" id="446468"/>
    <lineage>
        <taxon>Bacteria</taxon>
        <taxon>Bacillati</taxon>
        <taxon>Actinomycetota</taxon>
        <taxon>Actinomycetes</taxon>
        <taxon>Streptosporangiales</taxon>
        <taxon>Nocardiopsidaceae</taxon>
        <taxon>Nocardiopsis</taxon>
    </lineage>
</organism>
<dbReference type="Pfam" id="PF00583">
    <property type="entry name" value="Acetyltransf_1"/>
    <property type="match status" value="1"/>
</dbReference>
<protein>
    <submittedName>
        <fullName evidence="4">GCN5-related N-acetyltransferase</fullName>
    </submittedName>
</protein>
<evidence type="ECO:0000259" key="3">
    <source>
        <dbReference type="PROSITE" id="PS51186"/>
    </source>
</evidence>
<accession>D7B5M3</accession>
<dbReference type="InterPro" id="IPR050832">
    <property type="entry name" value="Bact_Acetyltransf"/>
</dbReference>
<reference evidence="4 5" key="1">
    <citation type="journal article" date="2010" name="Stand. Genomic Sci.">
        <title>Complete genome sequence of Nocardiopsis dassonvillei type strain (IMRU 509).</title>
        <authorList>
            <person name="Sun H."/>
            <person name="Lapidus A."/>
            <person name="Nolan M."/>
            <person name="Lucas S."/>
            <person name="Del Rio T.G."/>
            <person name="Tice H."/>
            <person name="Cheng J.F."/>
            <person name="Tapia R."/>
            <person name="Han C."/>
            <person name="Goodwin L."/>
            <person name="Pitluck S."/>
            <person name="Pagani I."/>
            <person name="Ivanova N."/>
            <person name="Mavromatis K."/>
            <person name="Mikhailova N."/>
            <person name="Pati A."/>
            <person name="Chen A."/>
            <person name="Palaniappan K."/>
            <person name="Land M."/>
            <person name="Hauser L."/>
            <person name="Chang Y.J."/>
            <person name="Jeffries C.D."/>
            <person name="Djao O.D."/>
            <person name="Rohde M."/>
            <person name="Sikorski J."/>
            <person name="Goker M."/>
            <person name="Woyke T."/>
            <person name="Bristow J."/>
            <person name="Eisen J.A."/>
            <person name="Markowitz V."/>
            <person name="Hugenholtz P."/>
            <person name="Kyrpides N.C."/>
            <person name="Klenk H.P."/>
        </authorList>
    </citation>
    <scope>NUCLEOTIDE SEQUENCE [LARGE SCALE GENOMIC DNA]</scope>
    <source>
        <strain evidence="5">ATCC 23218 / DSM 43111 / CIP 107115 / JCM 7437 / KCTC 9190 / NBRC 14626 / NCTC 10488 / NRRL B-5397 / IMRU 509</strain>
    </source>
</reference>
<dbReference type="Proteomes" id="UP000002219">
    <property type="component" value="Chromosome 1"/>
</dbReference>
<gene>
    <name evidence="4" type="ordered locus">Ndas_1862</name>
</gene>
<dbReference type="Gene3D" id="3.40.630.30">
    <property type="match status" value="1"/>
</dbReference>
<dbReference type="SUPFAM" id="SSF55729">
    <property type="entry name" value="Acyl-CoA N-acyltransferases (Nat)"/>
    <property type="match status" value="1"/>
</dbReference>
<evidence type="ECO:0000256" key="2">
    <source>
        <dbReference type="ARBA" id="ARBA00023315"/>
    </source>
</evidence>
<sequence length="155" mass="16483">MIVRSARPGDGPGIAALIGRASPHLDEKGYPASLLPEDMVVLVAEADGNGAVVGWVEGVLDGVYEGSGSPAPPPHGYVLAVVVDPGWRRRGVGRGLLEGFVDRARAAGVEWVFLLPEEGEGAEGRVEFFLRCGFTPVHDPDREWPAMGRWTRDAG</sequence>
<dbReference type="AlphaFoldDB" id="D7B5M3"/>
<evidence type="ECO:0000313" key="4">
    <source>
        <dbReference type="EMBL" id="ADH67290.1"/>
    </source>
</evidence>
<keyword evidence="2" id="KW-0012">Acyltransferase</keyword>
<dbReference type="InterPro" id="IPR016181">
    <property type="entry name" value="Acyl_CoA_acyltransferase"/>
</dbReference>
<dbReference type="RefSeq" id="WP_013152897.1">
    <property type="nucleotide sequence ID" value="NC_014210.1"/>
</dbReference>
<proteinExistence type="predicted"/>
<dbReference type="PANTHER" id="PTHR43877">
    <property type="entry name" value="AMINOALKYLPHOSPHONATE N-ACETYLTRANSFERASE-RELATED-RELATED"/>
    <property type="match status" value="1"/>
</dbReference>
<dbReference type="KEGG" id="nda:Ndas_1862"/>
<dbReference type="GO" id="GO:0016747">
    <property type="term" value="F:acyltransferase activity, transferring groups other than amino-acyl groups"/>
    <property type="evidence" value="ECO:0007669"/>
    <property type="project" value="InterPro"/>
</dbReference>
<dbReference type="STRING" id="446468.Ndas_1862"/>
<dbReference type="GeneID" id="91484458"/>
<evidence type="ECO:0000313" key="5">
    <source>
        <dbReference type="Proteomes" id="UP000002219"/>
    </source>
</evidence>
<dbReference type="HOGENOM" id="CLU_1693650_0_0_11"/>
<evidence type="ECO:0000256" key="1">
    <source>
        <dbReference type="ARBA" id="ARBA00022679"/>
    </source>
</evidence>
<dbReference type="EMBL" id="CP002040">
    <property type="protein sequence ID" value="ADH67290.1"/>
    <property type="molecule type" value="Genomic_DNA"/>
</dbReference>
<name>D7B5M3_NOCDD</name>
<dbReference type="InterPro" id="IPR000182">
    <property type="entry name" value="GNAT_dom"/>
</dbReference>
<dbReference type="PROSITE" id="PS51186">
    <property type="entry name" value="GNAT"/>
    <property type="match status" value="1"/>
</dbReference>
<keyword evidence="5" id="KW-1185">Reference proteome</keyword>
<feature type="domain" description="N-acetyltransferase" evidence="3">
    <location>
        <begin position="1"/>
        <end position="152"/>
    </location>
</feature>
<keyword evidence="1" id="KW-0808">Transferase</keyword>
<dbReference type="OrthoDB" id="3426849at2"/>